<proteinExistence type="predicted"/>
<dbReference type="AlphaFoldDB" id="A0A9Q1BW97"/>
<dbReference type="InterPro" id="IPR005828">
    <property type="entry name" value="MFS_sugar_transport-like"/>
</dbReference>
<evidence type="ECO:0000256" key="2">
    <source>
        <dbReference type="ARBA" id="ARBA00022692"/>
    </source>
</evidence>
<reference evidence="7" key="1">
    <citation type="submission" date="2021-10" db="EMBL/GenBank/DDBJ databases">
        <title>Tropical sea cucumber genome reveals ecological adaptation and Cuvierian tubules defense mechanism.</title>
        <authorList>
            <person name="Chen T."/>
        </authorList>
    </citation>
    <scope>NUCLEOTIDE SEQUENCE</scope>
    <source>
        <strain evidence="7">Nanhai2018</strain>
        <tissue evidence="7">Muscle</tissue>
    </source>
</reference>
<feature type="transmembrane region" description="Helical" evidence="5">
    <location>
        <begin position="527"/>
        <end position="547"/>
    </location>
</feature>
<dbReference type="InterPro" id="IPR036259">
    <property type="entry name" value="MFS_trans_sf"/>
</dbReference>
<keyword evidence="3 5" id="KW-1133">Transmembrane helix</keyword>
<evidence type="ECO:0000256" key="5">
    <source>
        <dbReference type="SAM" id="Phobius"/>
    </source>
</evidence>
<feature type="transmembrane region" description="Helical" evidence="5">
    <location>
        <begin position="500"/>
        <end position="521"/>
    </location>
</feature>
<feature type="domain" description="Major facilitator superfamily (MFS) profile" evidence="6">
    <location>
        <begin position="36"/>
        <end position="555"/>
    </location>
</feature>
<dbReference type="Pfam" id="PF00083">
    <property type="entry name" value="Sugar_tr"/>
    <property type="match status" value="2"/>
</dbReference>
<gene>
    <name evidence="7" type="ORF">HOLleu_24045</name>
</gene>
<keyword evidence="8" id="KW-1185">Reference proteome</keyword>
<protein>
    <submittedName>
        <fullName evidence="7">Organic cation transporter-like protein</fullName>
    </submittedName>
</protein>
<dbReference type="PROSITE" id="PS50850">
    <property type="entry name" value="MFS"/>
    <property type="match status" value="1"/>
</dbReference>
<dbReference type="CDD" id="cd17317">
    <property type="entry name" value="MFS_SLC22"/>
    <property type="match status" value="1"/>
</dbReference>
<evidence type="ECO:0000256" key="4">
    <source>
        <dbReference type="ARBA" id="ARBA00023136"/>
    </source>
</evidence>
<keyword evidence="2 5" id="KW-0812">Transmembrane</keyword>
<dbReference type="Proteomes" id="UP001152320">
    <property type="component" value="Chromosome 11"/>
</dbReference>
<feature type="transmembrane region" description="Helical" evidence="5">
    <location>
        <begin position="120"/>
        <end position="139"/>
    </location>
</feature>
<dbReference type="OrthoDB" id="2261376at2759"/>
<name>A0A9Q1BW97_HOLLE</name>
<dbReference type="PANTHER" id="PTHR24064">
    <property type="entry name" value="SOLUTE CARRIER FAMILY 22 MEMBER"/>
    <property type="match status" value="1"/>
</dbReference>
<evidence type="ECO:0000259" key="6">
    <source>
        <dbReference type="PROSITE" id="PS50850"/>
    </source>
</evidence>
<comment type="subcellular location">
    <subcellularLocation>
        <location evidence="1">Membrane</location>
        <topology evidence="1">Multi-pass membrane protein</topology>
    </subcellularLocation>
</comment>
<feature type="transmembrane region" description="Helical" evidence="5">
    <location>
        <begin position="405"/>
        <end position="423"/>
    </location>
</feature>
<feature type="transmembrane region" description="Helical" evidence="5">
    <location>
        <begin position="151"/>
        <end position="168"/>
    </location>
</feature>
<dbReference type="Gene3D" id="1.20.1250.20">
    <property type="entry name" value="MFS general substrate transporter like domains"/>
    <property type="match status" value="1"/>
</dbReference>
<dbReference type="SUPFAM" id="SSF103473">
    <property type="entry name" value="MFS general substrate transporter"/>
    <property type="match status" value="1"/>
</dbReference>
<dbReference type="EMBL" id="JAIZAY010000011">
    <property type="protein sequence ID" value="KAJ8033711.1"/>
    <property type="molecule type" value="Genomic_DNA"/>
</dbReference>
<dbReference type="GO" id="GO:0022857">
    <property type="term" value="F:transmembrane transporter activity"/>
    <property type="evidence" value="ECO:0007669"/>
    <property type="project" value="InterPro"/>
</dbReference>
<feature type="transmembrane region" description="Helical" evidence="5">
    <location>
        <begin position="208"/>
        <end position="230"/>
    </location>
</feature>
<dbReference type="InterPro" id="IPR020846">
    <property type="entry name" value="MFS_dom"/>
</dbReference>
<organism evidence="7 8">
    <name type="scientific">Holothuria leucospilota</name>
    <name type="common">Black long sea cucumber</name>
    <name type="synonym">Mertensiothuria leucospilota</name>
    <dbReference type="NCBI Taxonomy" id="206669"/>
    <lineage>
        <taxon>Eukaryota</taxon>
        <taxon>Metazoa</taxon>
        <taxon>Echinodermata</taxon>
        <taxon>Eleutherozoa</taxon>
        <taxon>Echinozoa</taxon>
        <taxon>Holothuroidea</taxon>
        <taxon>Aspidochirotacea</taxon>
        <taxon>Aspidochirotida</taxon>
        <taxon>Holothuriidae</taxon>
        <taxon>Holothuria</taxon>
    </lineage>
</organism>
<keyword evidence="4 5" id="KW-0472">Membrane</keyword>
<feature type="transmembrane region" description="Helical" evidence="5">
    <location>
        <begin position="372"/>
        <end position="393"/>
    </location>
</feature>
<dbReference type="GO" id="GO:0016020">
    <property type="term" value="C:membrane"/>
    <property type="evidence" value="ECO:0007669"/>
    <property type="project" value="UniProtKB-SubCell"/>
</dbReference>
<feature type="transmembrane region" description="Helical" evidence="5">
    <location>
        <begin position="464"/>
        <end position="488"/>
    </location>
</feature>
<comment type="caution">
    <text evidence="7">The sequence shown here is derived from an EMBL/GenBank/DDBJ whole genome shotgun (WGS) entry which is preliminary data.</text>
</comment>
<evidence type="ECO:0000313" key="7">
    <source>
        <dbReference type="EMBL" id="KAJ8033711.1"/>
    </source>
</evidence>
<feature type="transmembrane region" description="Helical" evidence="5">
    <location>
        <begin position="18"/>
        <end position="45"/>
    </location>
</feature>
<evidence type="ECO:0000313" key="8">
    <source>
        <dbReference type="Proteomes" id="UP001152320"/>
    </source>
</evidence>
<accession>A0A9Q1BW97</accession>
<evidence type="ECO:0000256" key="3">
    <source>
        <dbReference type="ARBA" id="ARBA00022989"/>
    </source>
</evidence>
<evidence type="ECO:0000256" key="1">
    <source>
        <dbReference type="ARBA" id="ARBA00004141"/>
    </source>
</evidence>
<sequence>MDIDEAIHSVGDFGRGQILIFLAVCVMAQMIPSWIIFGITFLGAFPDHFCKLPLDAPIEDNIPLVKTDGEYLYDRCTQYAYPGDLNNLTVPCQNGWTFSEKPFGTTIVTEWDLVCDRSELVALTQSILMVGTMVGSVIFGHLSDRMGRRPVLMTSLFFQGCLGVVLSFSPNYWFFLLVRFFMGSLDQGYQLPGFSFVSEMFTPRKRPIGFTIFISFWGLGIMSLAVLAFLIRNWRYLQIAISLPFVLVVFICWFVPESPRWLVSIGKYPEASAILNKLARFNGSKIDPVVLIPKRFVDYGIDNKSFVECEPKETDEHDKEQSEGTHRDAVTTLSLQVARKEVKNFKDDADKFLKPKKDQSFSFLYLFKTRRMFLVTIVVCFTWFSISFAYHGVSLNSVRLAGNPYLNLFLSGAIEIPANFVAMTLSVRFGRRRPMCVLLIVSSIVCVTTSFIPRQSASGVDLTAAIATSAVIGKFFVATSYAVVTLYASEVFPTVVRSKGMGVALMSARVGSTLAPFVIFMDEIYHSMPTTTFGIVAALPSLAVLLLPETNLRSQPDTVEDIDLMFEERKLKMKMKKTRRDNNGSPT</sequence>
<feature type="transmembrane region" description="Helical" evidence="5">
    <location>
        <begin position="435"/>
        <end position="452"/>
    </location>
</feature>